<dbReference type="Proteomes" id="UP000534186">
    <property type="component" value="Unassembled WGS sequence"/>
</dbReference>
<proteinExistence type="predicted"/>
<evidence type="ECO:0000256" key="1">
    <source>
        <dbReference type="SAM" id="MobiDB-lite"/>
    </source>
</evidence>
<accession>A0A7Y9NRA9</accession>
<name>A0A7Y9NRA9_9BACT</name>
<gene>
    <name evidence="2" type="ORF">HDF12_004281</name>
</gene>
<evidence type="ECO:0000313" key="3">
    <source>
        <dbReference type="Proteomes" id="UP000534186"/>
    </source>
</evidence>
<feature type="region of interest" description="Disordered" evidence="1">
    <location>
        <begin position="23"/>
        <end position="87"/>
    </location>
</feature>
<protein>
    <submittedName>
        <fullName evidence="2">Uncharacterized protein</fullName>
    </submittedName>
</protein>
<feature type="compositionally biased region" description="Basic and acidic residues" evidence="1">
    <location>
        <begin position="32"/>
        <end position="54"/>
    </location>
</feature>
<dbReference type="AlphaFoldDB" id="A0A7Y9NRA9"/>
<dbReference type="EMBL" id="JACCCV010000002">
    <property type="protein sequence ID" value="NYF53882.1"/>
    <property type="molecule type" value="Genomic_DNA"/>
</dbReference>
<comment type="caution">
    <text evidence="2">The sequence shown here is derived from an EMBL/GenBank/DDBJ whole genome shotgun (WGS) entry which is preliminary data.</text>
</comment>
<reference evidence="2 3" key="1">
    <citation type="submission" date="2020-07" db="EMBL/GenBank/DDBJ databases">
        <title>Genomic Encyclopedia of Type Strains, Phase IV (KMG-V): Genome sequencing to study the core and pangenomes of soil and plant-associated prokaryotes.</title>
        <authorList>
            <person name="Whitman W."/>
        </authorList>
    </citation>
    <scope>NUCLEOTIDE SEQUENCE [LARGE SCALE GENOMIC DNA]</scope>
    <source>
        <strain evidence="2 3">M8UP30</strain>
    </source>
</reference>
<sequence length="87" mass="9759">MAWIDFKSGFALVGSLVVLAGSLDSRMRKRKEKPEDPENPRERPKPETPRDSDKPQAVWVPTAADMKTGQDVEPSKLLDVSQTRNPK</sequence>
<evidence type="ECO:0000313" key="2">
    <source>
        <dbReference type="EMBL" id="NYF53882.1"/>
    </source>
</evidence>
<organism evidence="2 3">
    <name type="scientific">Tunturiibacter lichenicola</name>
    <dbReference type="NCBI Taxonomy" id="2051959"/>
    <lineage>
        <taxon>Bacteria</taxon>
        <taxon>Pseudomonadati</taxon>
        <taxon>Acidobacteriota</taxon>
        <taxon>Terriglobia</taxon>
        <taxon>Terriglobales</taxon>
        <taxon>Acidobacteriaceae</taxon>
        <taxon>Tunturiibacter</taxon>
    </lineage>
</organism>